<keyword evidence="1" id="KW-0430">Lectin</keyword>
<dbReference type="PANTHER" id="PTHR22803">
    <property type="entry name" value="MANNOSE, PHOSPHOLIPASE, LECTIN RECEPTOR RELATED"/>
    <property type="match status" value="1"/>
</dbReference>
<dbReference type="PROSITE" id="PS00615">
    <property type="entry name" value="C_TYPE_LECTIN_1"/>
    <property type="match status" value="1"/>
</dbReference>
<keyword evidence="4" id="KW-1185">Reference proteome</keyword>
<protein>
    <submittedName>
        <fullName evidence="5">C-type lectin domain family 4 member A-like</fullName>
    </submittedName>
</protein>
<evidence type="ECO:0000313" key="5">
    <source>
        <dbReference type="RefSeq" id="XP_023563186.1"/>
    </source>
</evidence>
<reference evidence="5" key="1">
    <citation type="submission" date="2025-08" db="UniProtKB">
        <authorList>
            <consortium name="RefSeq"/>
        </authorList>
    </citation>
    <scope>IDENTIFICATION</scope>
</reference>
<dbReference type="RefSeq" id="XP_023563186.1">
    <property type="nucleotide sequence ID" value="XM_023707418.1"/>
</dbReference>
<gene>
    <name evidence="5" type="primary">LOC101575431</name>
</gene>
<dbReference type="InterPro" id="IPR016186">
    <property type="entry name" value="C-type_lectin-like/link_sf"/>
</dbReference>
<dbReference type="InParanoid" id="A0A6P6DT99"/>
<organism evidence="4 5">
    <name type="scientific">Octodon degus</name>
    <name type="common">Degu</name>
    <name type="synonym">Sciurus degus</name>
    <dbReference type="NCBI Taxonomy" id="10160"/>
    <lineage>
        <taxon>Eukaryota</taxon>
        <taxon>Metazoa</taxon>
        <taxon>Chordata</taxon>
        <taxon>Craniata</taxon>
        <taxon>Vertebrata</taxon>
        <taxon>Euteleostomi</taxon>
        <taxon>Mammalia</taxon>
        <taxon>Eutheria</taxon>
        <taxon>Euarchontoglires</taxon>
        <taxon>Glires</taxon>
        <taxon>Rodentia</taxon>
        <taxon>Hystricomorpha</taxon>
        <taxon>Octodontidae</taxon>
        <taxon>Octodon</taxon>
    </lineage>
</organism>
<dbReference type="InterPro" id="IPR050111">
    <property type="entry name" value="C-type_lectin/snaclec_domain"/>
</dbReference>
<dbReference type="InterPro" id="IPR016187">
    <property type="entry name" value="CTDL_fold"/>
</dbReference>
<evidence type="ECO:0000256" key="1">
    <source>
        <dbReference type="ARBA" id="ARBA00022734"/>
    </source>
</evidence>
<dbReference type="Pfam" id="PF00059">
    <property type="entry name" value="Lectin_C"/>
    <property type="match status" value="1"/>
</dbReference>
<evidence type="ECO:0000259" key="3">
    <source>
        <dbReference type="PROSITE" id="PS50041"/>
    </source>
</evidence>
<evidence type="ECO:0000256" key="2">
    <source>
        <dbReference type="ARBA" id="ARBA00023157"/>
    </source>
</evidence>
<dbReference type="SUPFAM" id="SSF56436">
    <property type="entry name" value="C-type lectin-like"/>
    <property type="match status" value="1"/>
</dbReference>
<keyword evidence="2" id="KW-1015">Disulfide bond</keyword>
<dbReference type="PROSITE" id="PS50041">
    <property type="entry name" value="C_TYPE_LECTIN_2"/>
    <property type="match status" value="1"/>
</dbReference>
<dbReference type="SMART" id="SM00034">
    <property type="entry name" value="CLECT"/>
    <property type="match status" value="1"/>
</dbReference>
<name>A0A6P6DT99_OCTDE</name>
<dbReference type="InterPro" id="IPR001304">
    <property type="entry name" value="C-type_lectin-like"/>
</dbReference>
<dbReference type="GeneID" id="101575431"/>
<dbReference type="CDD" id="cd03590">
    <property type="entry name" value="CLECT_DC-SIGN_like"/>
    <property type="match status" value="1"/>
</dbReference>
<sequence>MWGASGTKHNEENITVGVEKCSGMDNQIVDGVYMWLWPVAEYQAIGGLKRMPTRRSPCRRHILRQEWVPVFHESLSHLHVLLFNEGRVWGCCPKNWKAFNSYCYLFSTDLKSWDESVENCRRREAHLVVINTEEEQDFIIQNIKEDTYVGLSDPEGQKHWQWVDHTPYNESAAFWLPGEPNYTYERCVVLTPQYTRWGWNNITCYFKRSSVCEMMKIYL</sequence>
<dbReference type="InterPro" id="IPR033989">
    <property type="entry name" value="CD209-like_CTLD"/>
</dbReference>
<dbReference type="InterPro" id="IPR018378">
    <property type="entry name" value="C-type_lectin_CS"/>
</dbReference>
<dbReference type="Proteomes" id="UP000515203">
    <property type="component" value="Unplaced"/>
</dbReference>
<feature type="domain" description="C-type lectin" evidence="3">
    <location>
        <begin position="99"/>
        <end position="213"/>
    </location>
</feature>
<proteinExistence type="predicted"/>
<evidence type="ECO:0000313" key="4">
    <source>
        <dbReference type="Proteomes" id="UP000515203"/>
    </source>
</evidence>
<accession>A0A6P6DT99</accession>
<dbReference type="OrthoDB" id="2142683at2759"/>
<dbReference type="AlphaFoldDB" id="A0A6P6DT99"/>
<dbReference type="GO" id="GO:0030246">
    <property type="term" value="F:carbohydrate binding"/>
    <property type="evidence" value="ECO:0007669"/>
    <property type="project" value="UniProtKB-KW"/>
</dbReference>
<dbReference type="Gene3D" id="3.10.100.10">
    <property type="entry name" value="Mannose-Binding Protein A, subunit A"/>
    <property type="match status" value="1"/>
</dbReference>